<evidence type="ECO:0000256" key="1">
    <source>
        <dbReference type="SAM" id="MobiDB-lite"/>
    </source>
</evidence>
<name>A0A8S1HAM7_9PELO</name>
<keyword evidence="4" id="KW-1185">Reference proteome</keyword>
<reference evidence="3" key="1">
    <citation type="submission" date="2020-10" db="EMBL/GenBank/DDBJ databases">
        <authorList>
            <person name="Kikuchi T."/>
        </authorList>
    </citation>
    <scope>NUCLEOTIDE SEQUENCE</scope>
    <source>
        <strain evidence="3">NKZ352</strain>
    </source>
</reference>
<evidence type="ECO:0000313" key="3">
    <source>
        <dbReference type="EMBL" id="CAD6192514.1"/>
    </source>
</evidence>
<keyword evidence="2" id="KW-0812">Transmembrane</keyword>
<comment type="caution">
    <text evidence="3">The sequence shown here is derived from an EMBL/GenBank/DDBJ whole genome shotgun (WGS) entry which is preliminary data.</text>
</comment>
<feature type="compositionally biased region" description="Acidic residues" evidence="1">
    <location>
        <begin position="230"/>
        <end position="241"/>
    </location>
</feature>
<keyword evidence="2" id="KW-0472">Membrane</keyword>
<dbReference type="Proteomes" id="UP000835052">
    <property type="component" value="Unassembled WGS sequence"/>
</dbReference>
<proteinExistence type="predicted"/>
<feature type="transmembrane region" description="Helical" evidence="2">
    <location>
        <begin position="35"/>
        <end position="56"/>
    </location>
</feature>
<feature type="compositionally biased region" description="Acidic residues" evidence="1">
    <location>
        <begin position="251"/>
        <end position="268"/>
    </location>
</feature>
<feature type="compositionally biased region" description="Low complexity" evidence="1">
    <location>
        <begin position="213"/>
        <end position="223"/>
    </location>
</feature>
<keyword evidence="2" id="KW-1133">Transmembrane helix</keyword>
<dbReference type="AlphaFoldDB" id="A0A8S1HAM7"/>
<feature type="region of interest" description="Disordered" evidence="1">
    <location>
        <begin position="195"/>
        <end position="298"/>
    </location>
</feature>
<evidence type="ECO:0000256" key="2">
    <source>
        <dbReference type="SAM" id="Phobius"/>
    </source>
</evidence>
<evidence type="ECO:0000313" key="4">
    <source>
        <dbReference type="Proteomes" id="UP000835052"/>
    </source>
</evidence>
<organism evidence="3 4">
    <name type="scientific">Caenorhabditis auriculariae</name>
    <dbReference type="NCBI Taxonomy" id="2777116"/>
    <lineage>
        <taxon>Eukaryota</taxon>
        <taxon>Metazoa</taxon>
        <taxon>Ecdysozoa</taxon>
        <taxon>Nematoda</taxon>
        <taxon>Chromadorea</taxon>
        <taxon>Rhabditida</taxon>
        <taxon>Rhabditina</taxon>
        <taxon>Rhabditomorpha</taxon>
        <taxon>Rhabditoidea</taxon>
        <taxon>Rhabditidae</taxon>
        <taxon>Peloderinae</taxon>
        <taxon>Caenorhabditis</taxon>
    </lineage>
</organism>
<gene>
    <name evidence="3" type="ORF">CAUJ_LOCUS8433</name>
</gene>
<dbReference type="EMBL" id="CAJGYM010000028">
    <property type="protein sequence ID" value="CAD6192514.1"/>
    <property type="molecule type" value="Genomic_DNA"/>
</dbReference>
<sequence length="298" mass="33032">MRILKTGTALTRHPVLAVASADPQKRSSERHSFRIRHYMISLLVFLVAASFVEAAVPVRGTMCSKNQVVRKLTVYEDGALEAECGPVPCGEAGRRCIEDQTSCRAETDVFSGMRWAANGESILMRCCTMKTKEKIYVGTDIVSAGSFYEGGPVSEKDLYGSEGGSEYDFIANARIEQGGVRVWVYRMICKPGEKPIDFEPITTPAPFEPDVVTTRLPTTTTTTEAPVMEESQDEKEEETESDNEKTTEDVGATEDEEESEDEGEETEEPTTTTLEPRAFNPLRYRPPHVPRSTGVRRA</sequence>
<dbReference type="OrthoDB" id="5832630at2759"/>
<protein>
    <submittedName>
        <fullName evidence="3">Uncharacterized protein</fullName>
    </submittedName>
</protein>
<accession>A0A8S1HAM7</accession>